<evidence type="ECO:0000313" key="3">
    <source>
        <dbReference type="EMBL" id="SCG37558.1"/>
    </source>
</evidence>
<keyword evidence="2" id="KW-0472">Membrane</keyword>
<evidence type="ECO:0008006" key="5">
    <source>
        <dbReference type="Google" id="ProtNLM"/>
    </source>
</evidence>
<feature type="compositionally biased region" description="Gly residues" evidence="1">
    <location>
        <begin position="189"/>
        <end position="217"/>
    </location>
</feature>
<reference evidence="4" key="1">
    <citation type="submission" date="2016-06" db="EMBL/GenBank/DDBJ databases">
        <authorList>
            <person name="Varghese N."/>
        </authorList>
    </citation>
    <scope>NUCLEOTIDE SEQUENCE [LARGE SCALE GENOMIC DNA]</scope>
    <source>
        <strain evidence="4">DSM 43171</strain>
    </source>
</reference>
<dbReference type="Proteomes" id="UP000199408">
    <property type="component" value="Unassembled WGS sequence"/>
</dbReference>
<dbReference type="EMBL" id="FMDN01000002">
    <property type="protein sequence ID" value="SCG37558.1"/>
    <property type="molecule type" value="Genomic_DNA"/>
</dbReference>
<dbReference type="AlphaFoldDB" id="A0A1C5GUW1"/>
<evidence type="ECO:0000313" key="4">
    <source>
        <dbReference type="Proteomes" id="UP000199408"/>
    </source>
</evidence>
<keyword evidence="2" id="KW-0812">Transmembrane</keyword>
<keyword evidence="4" id="KW-1185">Reference proteome</keyword>
<proteinExistence type="predicted"/>
<dbReference type="STRING" id="47864.GA0070560_102133"/>
<evidence type="ECO:0000256" key="2">
    <source>
        <dbReference type="SAM" id="Phobius"/>
    </source>
</evidence>
<accession>A0A1C5GUW1</accession>
<feature type="transmembrane region" description="Helical" evidence="2">
    <location>
        <begin position="135"/>
        <end position="155"/>
    </location>
</feature>
<sequence length="242" mass="23956">MVAVTVLGLTALGVPLGLLWAAVAPDTPVVKTADGAVYGQPQPEQPVAADGWFSLLGLGFGVLAAIGLWVVLRRRRGPAVLGATALGGLGAALVAWQLGRRIGLATYQRLLETAPDGQAFTKPADLRAGGLEWFVVPYGSLLLPAFGAAVTYTLLAGWSRWPSLRPEPELPGLGGVPVGPAWPGPAPGSGPGGPVGTGPLAGPGDTGPTGGPGGFSWGSGATPAPTAAPEPPGPGAAEPPRG</sequence>
<feature type="transmembrane region" description="Helical" evidence="2">
    <location>
        <begin position="79"/>
        <end position="99"/>
    </location>
</feature>
<organism evidence="3 4">
    <name type="scientific">Micromonospora halophytica</name>
    <dbReference type="NCBI Taxonomy" id="47864"/>
    <lineage>
        <taxon>Bacteria</taxon>
        <taxon>Bacillati</taxon>
        <taxon>Actinomycetota</taxon>
        <taxon>Actinomycetes</taxon>
        <taxon>Micromonosporales</taxon>
        <taxon>Micromonosporaceae</taxon>
        <taxon>Micromonospora</taxon>
    </lineage>
</organism>
<protein>
    <recommendedName>
        <fullName evidence="5">DUF2567 domain-containing protein</fullName>
    </recommendedName>
</protein>
<feature type="transmembrane region" description="Helical" evidence="2">
    <location>
        <begin position="52"/>
        <end position="72"/>
    </location>
</feature>
<feature type="region of interest" description="Disordered" evidence="1">
    <location>
        <begin position="175"/>
        <end position="242"/>
    </location>
</feature>
<keyword evidence="2" id="KW-1133">Transmembrane helix</keyword>
<evidence type="ECO:0000256" key="1">
    <source>
        <dbReference type="SAM" id="MobiDB-lite"/>
    </source>
</evidence>
<gene>
    <name evidence="3" type="ORF">GA0070560_102133</name>
</gene>
<name>A0A1C5GUW1_9ACTN</name>